<feature type="region of interest" description="Disordered" evidence="1">
    <location>
        <begin position="234"/>
        <end position="254"/>
    </location>
</feature>
<feature type="non-terminal residue" evidence="2">
    <location>
        <position position="1"/>
    </location>
</feature>
<dbReference type="SUPFAM" id="SSF47473">
    <property type="entry name" value="EF-hand"/>
    <property type="match status" value="1"/>
</dbReference>
<protein>
    <submittedName>
        <fullName evidence="2">Uncharacterized protein</fullName>
    </submittedName>
</protein>
<accession>A0A146LWJ1</accession>
<name>A0A146LWJ1_LYGHE</name>
<dbReference type="InterPro" id="IPR011992">
    <property type="entry name" value="EF-hand-dom_pair"/>
</dbReference>
<organism evidence="2">
    <name type="scientific">Lygus hesperus</name>
    <name type="common">Western plant bug</name>
    <dbReference type="NCBI Taxonomy" id="30085"/>
    <lineage>
        <taxon>Eukaryota</taxon>
        <taxon>Metazoa</taxon>
        <taxon>Ecdysozoa</taxon>
        <taxon>Arthropoda</taxon>
        <taxon>Hexapoda</taxon>
        <taxon>Insecta</taxon>
        <taxon>Pterygota</taxon>
        <taxon>Neoptera</taxon>
        <taxon>Paraneoptera</taxon>
        <taxon>Hemiptera</taxon>
        <taxon>Heteroptera</taxon>
        <taxon>Panheteroptera</taxon>
        <taxon>Cimicomorpha</taxon>
        <taxon>Miridae</taxon>
        <taxon>Mirini</taxon>
        <taxon>Lygus</taxon>
    </lineage>
</organism>
<sequence length="254" mass="26621">NNNNNNSGISGNGESRLTGTSHLVNAYTQGADVETLKAFVALGGNDDGTGEIDTALLKEVIDSFGLSIDANQILTTIDPYHRGSVNLEEFCTLWQVSSGATKSDGADRSTSISSSLDVLRSSLRMSFSALNIISPSSTSINVLANPTAGSAMNLYSNSSINNSNNFVTSTSKANWASSSRHGANAPSSSLSELSTHNAMYSTDNRASSRYNGSSSLAMAGAGGNAASSTTYRDQFLFPPHSQGRFQVQGSQQQH</sequence>
<evidence type="ECO:0000313" key="2">
    <source>
        <dbReference type="EMBL" id="JAQ11375.1"/>
    </source>
</evidence>
<evidence type="ECO:0000256" key="1">
    <source>
        <dbReference type="SAM" id="MobiDB-lite"/>
    </source>
</evidence>
<feature type="compositionally biased region" description="Low complexity" evidence="1">
    <location>
        <begin position="241"/>
        <end position="254"/>
    </location>
</feature>
<dbReference type="AlphaFoldDB" id="A0A146LWJ1"/>
<dbReference type="EMBL" id="GDHC01007254">
    <property type="protein sequence ID" value="JAQ11375.1"/>
    <property type="molecule type" value="Transcribed_RNA"/>
</dbReference>
<proteinExistence type="predicted"/>
<reference evidence="2" key="1">
    <citation type="journal article" date="2016" name="Gigascience">
        <title>De novo construction of an expanded transcriptome assembly for the western tarnished plant bug, Lygus hesperus.</title>
        <authorList>
            <person name="Tassone E.E."/>
            <person name="Geib S.M."/>
            <person name="Hall B."/>
            <person name="Fabrick J.A."/>
            <person name="Brent C.S."/>
            <person name="Hull J.J."/>
        </authorList>
    </citation>
    <scope>NUCLEOTIDE SEQUENCE</scope>
</reference>
<dbReference type="Gene3D" id="1.10.238.10">
    <property type="entry name" value="EF-hand"/>
    <property type="match status" value="1"/>
</dbReference>
<gene>
    <name evidence="2" type="ORF">g.12931</name>
</gene>